<protein>
    <submittedName>
        <fullName evidence="6">Golgi resident protein GCP60-like isoform X1</fullName>
    </submittedName>
</protein>
<dbReference type="AlphaFoldDB" id="A0A8B8DWP5"/>
<feature type="compositionally biased region" description="Low complexity" evidence="2">
    <location>
        <begin position="281"/>
        <end position="292"/>
    </location>
</feature>
<keyword evidence="1" id="KW-0007">Acetylation</keyword>
<feature type="region of interest" description="Disordered" evidence="2">
    <location>
        <begin position="405"/>
        <end position="439"/>
    </location>
</feature>
<evidence type="ECO:0000313" key="5">
    <source>
        <dbReference type="Proteomes" id="UP000694844"/>
    </source>
</evidence>
<feature type="region of interest" description="Disordered" evidence="2">
    <location>
        <begin position="142"/>
        <end position="164"/>
    </location>
</feature>
<evidence type="ECO:0000256" key="2">
    <source>
        <dbReference type="SAM" id="MobiDB-lite"/>
    </source>
</evidence>
<dbReference type="SUPFAM" id="SSF101576">
    <property type="entry name" value="Supernatant protein factor (SPF), C-terminal domain"/>
    <property type="match status" value="1"/>
</dbReference>
<feature type="compositionally biased region" description="Basic and acidic residues" evidence="2">
    <location>
        <begin position="420"/>
        <end position="437"/>
    </location>
</feature>
<reference evidence="6" key="1">
    <citation type="submission" date="2025-08" db="UniProtKB">
        <authorList>
            <consortium name="RefSeq"/>
        </authorList>
    </citation>
    <scope>IDENTIFICATION</scope>
    <source>
        <tissue evidence="6">Whole sample</tissue>
    </source>
</reference>
<organism evidence="5 6">
    <name type="scientific">Crassostrea virginica</name>
    <name type="common">Eastern oyster</name>
    <dbReference type="NCBI Taxonomy" id="6565"/>
    <lineage>
        <taxon>Eukaryota</taxon>
        <taxon>Metazoa</taxon>
        <taxon>Spiralia</taxon>
        <taxon>Lophotrochozoa</taxon>
        <taxon>Mollusca</taxon>
        <taxon>Bivalvia</taxon>
        <taxon>Autobranchia</taxon>
        <taxon>Pteriomorphia</taxon>
        <taxon>Ostreida</taxon>
        <taxon>Ostreoidea</taxon>
        <taxon>Ostreidae</taxon>
        <taxon>Crassostrea</taxon>
    </lineage>
</organism>
<dbReference type="RefSeq" id="XP_022332330.1">
    <property type="nucleotide sequence ID" value="XM_022476622.1"/>
</dbReference>
<gene>
    <name evidence="6" type="primary">LOC111130021</name>
</gene>
<evidence type="ECO:0000256" key="1">
    <source>
        <dbReference type="ARBA" id="ARBA00022990"/>
    </source>
</evidence>
<dbReference type="Gene3D" id="1.20.80.10">
    <property type="match status" value="1"/>
</dbReference>
<dbReference type="InterPro" id="IPR014352">
    <property type="entry name" value="FERM/acyl-CoA-bd_prot_sf"/>
</dbReference>
<evidence type="ECO:0000259" key="4">
    <source>
        <dbReference type="PROSITE" id="PS51228"/>
    </source>
</evidence>
<dbReference type="KEGG" id="cvn:111130021"/>
<dbReference type="InterPro" id="IPR036598">
    <property type="entry name" value="GOLD_dom_sf"/>
</dbReference>
<dbReference type="GO" id="GO:0000139">
    <property type="term" value="C:Golgi membrane"/>
    <property type="evidence" value="ECO:0007669"/>
    <property type="project" value="TreeGrafter"/>
</dbReference>
<dbReference type="InterPro" id="IPR000582">
    <property type="entry name" value="Acyl-CoA-binding_protein"/>
</dbReference>
<feature type="domain" description="GOLD" evidence="3">
    <location>
        <begin position="347"/>
        <end position="487"/>
    </location>
</feature>
<dbReference type="PROSITE" id="PS51228">
    <property type="entry name" value="ACB_2"/>
    <property type="match status" value="1"/>
</dbReference>
<dbReference type="SUPFAM" id="SSF47027">
    <property type="entry name" value="Acyl-CoA binding protein"/>
    <property type="match status" value="1"/>
</dbReference>
<evidence type="ECO:0000313" key="6">
    <source>
        <dbReference type="RefSeq" id="XP_022332330.1"/>
    </source>
</evidence>
<name>A0A8B8DWP5_CRAVI</name>
<dbReference type="InterPro" id="IPR035984">
    <property type="entry name" value="Acyl-CoA-binding_sf"/>
</dbReference>
<dbReference type="GO" id="GO:0000062">
    <property type="term" value="F:fatty-acyl-CoA binding"/>
    <property type="evidence" value="ECO:0007669"/>
    <property type="project" value="InterPro"/>
</dbReference>
<feature type="compositionally biased region" description="Pro residues" evidence="2">
    <location>
        <begin position="267"/>
        <end position="280"/>
    </location>
</feature>
<dbReference type="Pfam" id="PF13897">
    <property type="entry name" value="GOLD_2"/>
    <property type="match status" value="1"/>
</dbReference>
<proteinExistence type="predicted"/>
<dbReference type="Gene3D" id="2.60.120.680">
    <property type="entry name" value="GOLD domain"/>
    <property type="match status" value="1"/>
</dbReference>
<keyword evidence="5" id="KW-1185">Reference proteome</keyword>
<feature type="compositionally biased region" description="Low complexity" evidence="2">
    <location>
        <begin position="253"/>
        <end position="266"/>
    </location>
</feature>
<dbReference type="PANTHER" id="PTHR22973:SF12">
    <property type="entry name" value="LD35087P"/>
    <property type="match status" value="1"/>
</dbReference>
<dbReference type="OrthoDB" id="5839451at2759"/>
<evidence type="ECO:0000259" key="3">
    <source>
        <dbReference type="PROSITE" id="PS50866"/>
    </source>
</evidence>
<dbReference type="Proteomes" id="UP000694844">
    <property type="component" value="Chromosome 4"/>
</dbReference>
<feature type="domain" description="ACB" evidence="4">
    <location>
        <begin position="38"/>
        <end position="137"/>
    </location>
</feature>
<dbReference type="InterPro" id="IPR052269">
    <property type="entry name" value="Golgi-PI4KB_interaction"/>
</dbReference>
<dbReference type="FunFam" id="1.20.80.10:FF:000017">
    <property type="entry name" value="Golgi resident protein GCP60"/>
    <property type="match status" value="1"/>
</dbReference>
<feature type="compositionally biased region" description="Acidic residues" evidence="2">
    <location>
        <begin position="409"/>
        <end position="419"/>
    </location>
</feature>
<sequence length="489" mass="56309">MADAEQTLVNGVTNLSVNGNEKGKDSAEDFAKSWGFGLSELYKLAIRFFKEKDGKALKLKYQDKLRLVAYTKQATFGKYRNDVSPEVGFLDVVGNDRSLSTDPSEWQAWQALGDMSQTTAMVEFVKQLDALCPLFRPFTEAHNAEKQEQQRKRQEEEDRLRREAEEKERRRLEEEAQRQQELQKQKQLEQEMQIRAALNQQTAVQFAQYAQQQCPNNKQQQEELIRQLQEQHYQQYMQQVYQQQLLHQQQQYQQMQQQQQASNTAPAPSPQTNPSPPMASPTPTQQPGSQPTEAPPKPQGNSVIPNGPAEATEKKPEGEDLIPPPALLMPASIWTRKDIQSFKDSVKHCQENVIKIGSLATATVRVPTHEDGTCLFWEFATDYYDIGFGVYFEWTIAPNTTVSVTVSESSDEEEFDEEQDTKNDVEQGTKKEDRPPTDEIIPVYRRDCHEEVYCGSHAYPGQGVYLLKFDNSYSLWRSKTLYYRVYYSR</sequence>
<dbReference type="PANTHER" id="PTHR22973">
    <property type="entry name" value="LD35087P"/>
    <property type="match status" value="1"/>
</dbReference>
<dbReference type="GeneID" id="111130021"/>
<feature type="region of interest" description="Disordered" evidence="2">
    <location>
        <begin position="253"/>
        <end position="325"/>
    </location>
</feature>
<dbReference type="InterPro" id="IPR009038">
    <property type="entry name" value="GOLD_dom"/>
</dbReference>
<accession>A0A8B8DWP5</accession>
<dbReference type="PROSITE" id="PS50866">
    <property type="entry name" value="GOLD"/>
    <property type="match status" value="1"/>
</dbReference>
<dbReference type="Pfam" id="PF00887">
    <property type="entry name" value="ACBP"/>
    <property type="match status" value="1"/>
</dbReference>